<sequence>MLSGVLAAVAAATAFTLCTAPAEAASGCTTLYDGHSGNSHVCKTWYATGGGYYKGSWSIGVTTSYTYVQLYKDGSTSNASGSHGSYSHVKHFYLRACSSFGGCGGWW</sequence>
<dbReference type="EMBL" id="JBHRWI010000022">
    <property type="protein sequence ID" value="MFC3512398.1"/>
    <property type="molecule type" value="Genomic_DNA"/>
</dbReference>
<evidence type="ECO:0000313" key="2">
    <source>
        <dbReference type="EMBL" id="MFC3512398.1"/>
    </source>
</evidence>
<keyword evidence="1" id="KW-0732">Signal</keyword>
<organism evidence="2 3">
    <name type="scientific">Amycolatopsis halotolerans</name>
    <dbReference type="NCBI Taxonomy" id="330083"/>
    <lineage>
        <taxon>Bacteria</taxon>
        <taxon>Bacillati</taxon>
        <taxon>Actinomycetota</taxon>
        <taxon>Actinomycetes</taxon>
        <taxon>Pseudonocardiales</taxon>
        <taxon>Pseudonocardiaceae</taxon>
        <taxon>Amycolatopsis</taxon>
    </lineage>
</organism>
<dbReference type="RefSeq" id="WP_377871764.1">
    <property type="nucleotide sequence ID" value="NZ_JBHMAY010000032.1"/>
</dbReference>
<accession>A0ABV7QJC1</accession>
<feature type="signal peptide" evidence="1">
    <location>
        <begin position="1"/>
        <end position="24"/>
    </location>
</feature>
<keyword evidence="3" id="KW-1185">Reference proteome</keyword>
<protein>
    <recommendedName>
        <fullName evidence="4">Lactococcin 972 family bacteriocin</fullName>
    </recommendedName>
</protein>
<evidence type="ECO:0008006" key="4">
    <source>
        <dbReference type="Google" id="ProtNLM"/>
    </source>
</evidence>
<reference evidence="3" key="1">
    <citation type="journal article" date="2019" name="Int. J. Syst. Evol. Microbiol.">
        <title>The Global Catalogue of Microorganisms (GCM) 10K type strain sequencing project: providing services to taxonomists for standard genome sequencing and annotation.</title>
        <authorList>
            <consortium name="The Broad Institute Genomics Platform"/>
            <consortium name="The Broad Institute Genome Sequencing Center for Infectious Disease"/>
            <person name="Wu L."/>
            <person name="Ma J."/>
        </authorList>
    </citation>
    <scope>NUCLEOTIDE SEQUENCE [LARGE SCALE GENOMIC DNA]</scope>
    <source>
        <strain evidence="3">CGMCC 4.7682</strain>
    </source>
</reference>
<name>A0ABV7QJC1_9PSEU</name>
<dbReference type="Proteomes" id="UP001595764">
    <property type="component" value="Unassembled WGS sequence"/>
</dbReference>
<evidence type="ECO:0000313" key="3">
    <source>
        <dbReference type="Proteomes" id="UP001595764"/>
    </source>
</evidence>
<proteinExistence type="predicted"/>
<evidence type="ECO:0000256" key="1">
    <source>
        <dbReference type="SAM" id="SignalP"/>
    </source>
</evidence>
<feature type="chain" id="PRO_5046555948" description="Lactococcin 972 family bacteriocin" evidence="1">
    <location>
        <begin position="25"/>
        <end position="107"/>
    </location>
</feature>
<gene>
    <name evidence="2" type="ORF">ACFORO_19655</name>
</gene>
<comment type="caution">
    <text evidence="2">The sequence shown here is derived from an EMBL/GenBank/DDBJ whole genome shotgun (WGS) entry which is preliminary data.</text>
</comment>